<dbReference type="InterPro" id="IPR050621">
    <property type="entry name" value="Tudor_domain_containing"/>
</dbReference>
<dbReference type="FunFam" id="2.30.30.140:FF:000065">
    <property type="entry name" value="tudor domain-containing protein 7"/>
    <property type="match status" value="1"/>
</dbReference>
<keyword evidence="4" id="KW-0221">Differentiation</keyword>
<protein>
    <recommendedName>
        <fullName evidence="12">Tudor domain-containing protein 7</fullName>
    </recommendedName>
</protein>
<keyword evidence="3" id="KW-0677">Repeat</keyword>
<dbReference type="PROSITE" id="PS51644">
    <property type="entry name" value="HTH_OST"/>
    <property type="match status" value="2"/>
</dbReference>
<evidence type="ECO:0000259" key="9">
    <source>
        <dbReference type="PROSITE" id="PS51644"/>
    </source>
</evidence>
<reference evidence="10" key="1">
    <citation type="journal article" date="2022" name="bioRxiv">
        <title>Sequencing and chromosome-scale assembly of the giantPleurodeles waltlgenome.</title>
        <authorList>
            <person name="Brown T."/>
            <person name="Elewa A."/>
            <person name="Iarovenko S."/>
            <person name="Subramanian E."/>
            <person name="Araus A.J."/>
            <person name="Petzold A."/>
            <person name="Susuki M."/>
            <person name="Suzuki K.-i.T."/>
            <person name="Hayashi T."/>
            <person name="Toyoda A."/>
            <person name="Oliveira C."/>
            <person name="Osipova E."/>
            <person name="Leigh N.D."/>
            <person name="Simon A."/>
            <person name="Yun M.H."/>
        </authorList>
    </citation>
    <scope>NUCLEOTIDE SEQUENCE</scope>
    <source>
        <strain evidence="10">20211129_DDA</strain>
        <tissue evidence="10">Liver</tissue>
    </source>
</reference>
<dbReference type="EMBL" id="JANPWB010000002">
    <property type="protein sequence ID" value="KAJ1205480.1"/>
    <property type="molecule type" value="Genomic_DNA"/>
</dbReference>
<keyword evidence="2" id="KW-0963">Cytoplasm</keyword>
<dbReference type="Gene3D" id="3.30.420.610">
    <property type="entry name" value="LOTUS domain-like"/>
    <property type="match status" value="3"/>
</dbReference>
<dbReference type="InterPro" id="IPR025605">
    <property type="entry name" value="OST-HTH/LOTUS_dom"/>
</dbReference>
<evidence type="ECO:0000256" key="6">
    <source>
        <dbReference type="ARBA" id="ARBA00022884"/>
    </source>
</evidence>
<dbReference type="GO" id="GO:0007283">
    <property type="term" value="P:spermatogenesis"/>
    <property type="evidence" value="ECO:0007669"/>
    <property type="project" value="UniProtKB-KW"/>
</dbReference>
<dbReference type="SUPFAM" id="SSF63748">
    <property type="entry name" value="Tudor/PWWP/MBT"/>
    <property type="match status" value="3"/>
</dbReference>
<evidence type="ECO:0000256" key="3">
    <source>
        <dbReference type="ARBA" id="ARBA00022737"/>
    </source>
</evidence>
<evidence type="ECO:0000256" key="4">
    <source>
        <dbReference type="ARBA" id="ARBA00022782"/>
    </source>
</evidence>
<evidence type="ECO:0000256" key="2">
    <source>
        <dbReference type="ARBA" id="ARBA00022490"/>
    </source>
</evidence>
<dbReference type="GO" id="GO:0003723">
    <property type="term" value="F:RNA binding"/>
    <property type="evidence" value="ECO:0007669"/>
    <property type="project" value="UniProtKB-KW"/>
</dbReference>
<dbReference type="InterPro" id="IPR002999">
    <property type="entry name" value="Tudor"/>
</dbReference>
<evidence type="ECO:0000313" key="10">
    <source>
        <dbReference type="EMBL" id="KAJ1205480.1"/>
    </source>
</evidence>
<feature type="domain" description="HTH OST-type" evidence="9">
    <location>
        <begin position="53"/>
        <end position="125"/>
    </location>
</feature>
<dbReference type="Pfam" id="PF00567">
    <property type="entry name" value="TUDOR"/>
    <property type="match status" value="3"/>
</dbReference>
<evidence type="ECO:0000259" key="8">
    <source>
        <dbReference type="PROSITE" id="PS50304"/>
    </source>
</evidence>
<proteinExistence type="predicted"/>
<keyword evidence="11" id="KW-1185">Reference proteome</keyword>
<feature type="domain" description="HTH OST-type" evidence="9">
    <location>
        <begin position="282"/>
        <end position="352"/>
    </location>
</feature>
<dbReference type="PANTHER" id="PTHR22948:SF14">
    <property type="entry name" value="TUDOR DOMAIN-CONTAINING PROTEIN 7"/>
    <property type="match status" value="1"/>
</dbReference>
<dbReference type="GO" id="GO:0030154">
    <property type="term" value="P:cell differentiation"/>
    <property type="evidence" value="ECO:0007669"/>
    <property type="project" value="UniProtKB-KW"/>
</dbReference>
<dbReference type="Gene3D" id="2.40.50.90">
    <property type="match status" value="2"/>
</dbReference>
<organism evidence="10 11">
    <name type="scientific">Pleurodeles waltl</name>
    <name type="common">Iberian ribbed newt</name>
    <dbReference type="NCBI Taxonomy" id="8319"/>
    <lineage>
        <taxon>Eukaryota</taxon>
        <taxon>Metazoa</taxon>
        <taxon>Chordata</taxon>
        <taxon>Craniata</taxon>
        <taxon>Vertebrata</taxon>
        <taxon>Euteleostomi</taxon>
        <taxon>Amphibia</taxon>
        <taxon>Batrachia</taxon>
        <taxon>Caudata</taxon>
        <taxon>Salamandroidea</taxon>
        <taxon>Salamandridae</taxon>
        <taxon>Pleurodelinae</taxon>
        <taxon>Pleurodeles</taxon>
    </lineage>
</organism>
<comment type="caution">
    <text evidence="10">The sequence shown here is derived from an EMBL/GenBank/DDBJ whole genome shotgun (WGS) entry which is preliminary data.</text>
</comment>
<gene>
    <name evidence="10" type="ORF">NDU88_000914</name>
</gene>
<dbReference type="Pfam" id="PF12872">
    <property type="entry name" value="OST-HTH"/>
    <property type="match status" value="2"/>
</dbReference>
<name>A0AAV7VXY3_PLEWA</name>
<evidence type="ECO:0000256" key="5">
    <source>
        <dbReference type="ARBA" id="ARBA00022871"/>
    </source>
</evidence>
<dbReference type="InterPro" id="IPR035437">
    <property type="entry name" value="SNase_OB-fold_sf"/>
</dbReference>
<evidence type="ECO:0000256" key="1">
    <source>
        <dbReference type="ARBA" id="ARBA00004496"/>
    </source>
</evidence>
<sequence>MAVSKNASVLSALTRKQATTTPKCLVIKHVVLQGCLKGLFTRSKAEIKMVEAEKDLVAKMLRAVLQSNKEGVALDRLQNEYHSLTGDWIPFKRLGYPSLEAYVRNVPSVVRLENIRGVVFCYAMVCKETEQIAKFVACQRSSKKRTGGQVNCQMRLKSTSPFALVGKPKATLRQPGFSNSAQMGFHRPIQLPLVSKGSLQWTGKPDLRPMRTSAFLPGPTPFRAMWQAQVQDHVANRSERRPMISPQVQKDRNTQISKKPGESPNINNSSQERSKALSDVSDVAVVQNNLKELLKKYSYGVWLSKLPRFYKETFNQNLDEKIIGQLEKWPHVCKFEKVSSRDTTDALLYPAGNLQTFEKKPCAVENNHIQERVRIAASSSQPESLNKQSIPAGNDATHRGLKDKIIGLLQKYSSGLWVDALPKVFEDTYKEKFPEIVLQNLDLLSDMCTVDYVSLNPRKAIIYAKTKTNSNVQTQNDDPGSLVGQEHSVECELESERNEPILDPPPLVIPNEASPSVLVVELSNTNEVVIRFIGKDYSAAQESIEDDMKEYYVKNAATTVIKSVSAGQLVAVSAEENAWLRAQVISLESEKVKVFYVDYGFSEMVERNKIRKLARPFYSLAFQATKCRLAGLEAFSSDPVLLKSVEGKACGKILAAEILERSDIPTMVLYDTSGDDDININATCIKDLYNRSLELQIKVDDLYKHVEVTNVCSDGTFFCQVPSVGLGKLSDILQQIEKYFRCKPVTSEVFVSLPFVGKICLFCCRGKYTRVEITSVHSRRAIDIQSLDSATINTVSVSDLKEIPPQFLHEMITIPPQVLKCCLADLPSSISMFTPDAILWLRDTVLNCSECSIKVVKVDAVGGIAHVYLFTPKDLLHPNCSINHRITKANLWKHQTDVFLSVHQTGPGLIKAKGDASHGPALANIEPRQELTNLKKQPVLDNSFVLNALDLPPLLPLPKPGEQMDVYVPVACHPNHFVIQPWQEMHKLEVLTEDMILHYSTAEERPIPLEKNRPYAAKVENKWYRALLRGILTNGLVSVYQLDYGKHELVSCSKIQPLSDKFKQLPFQAVTAQLAGGRGHGDDRSSYAMEIRTGGVGHPLINGLML</sequence>
<feature type="region of interest" description="Disordered" evidence="7">
    <location>
        <begin position="233"/>
        <end position="278"/>
    </location>
</feature>
<dbReference type="InterPro" id="IPR041966">
    <property type="entry name" value="LOTUS-like"/>
</dbReference>
<dbReference type="AlphaFoldDB" id="A0AAV7VXY3"/>
<evidence type="ECO:0000313" key="11">
    <source>
        <dbReference type="Proteomes" id="UP001066276"/>
    </source>
</evidence>
<dbReference type="InterPro" id="IPR037978">
    <property type="entry name" value="TDRD7_LOTUS_3"/>
</dbReference>
<evidence type="ECO:0008006" key="12">
    <source>
        <dbReference type="Google" id="ProtNLM"/>
    </source>
</evidence>
<dbReference type="Gene3D" id="2.30.30.140">
    <property type="match status" value="3"/>
</dbReference>
<dbReference type="PANTHER" id="PTHR22948">
    <property type="entry name" value="TUDOR DOMAIN CONTAINING PROTEIN"/>
    <property type="match status" value="1"/>
</dbReference>
<keyword evidence="5" id="KW-0744">Spermatogenesis</keyword>
<dbReference type="GO" id="GO:0005737">
    <property type="term" value="C:cytoplasm"/>
    <property type="evidence" value="ECO:0007669"/>
    <property type="project" value="UniProtKB-SubCell"/>
</dbReference>
<dbReference type="PROSITE" id="PS50304">
    <property type="entry name" value="TUDOR"/>
    <property type="match status" value="1"/>
</dbReference>
<comment type="subcellular location">
    <subcellularLocation>
        <location evidence="1">Cytoplasm</location>
    </subcellularLocation>
</comment>
<dbReference type="Proteomes" id="UP001066276">
    <property type="component" value="Chromosome 1_2"/>
</dbReference>
<accession>A0AAV7VXY3</accession>
<keyword evidence="6" id="KW-0694">RNA-binding</keyword>
<dbReference type="CDD" id="cd09974">
    <property type="entry name" value="LOTUS_3_TDRD7"/>
    <property type="match status" value="1"/>
</dbReference>
<evidence type="ECO:0000256" key="7">
    <source>
        <dbReference type="SAM" id="MobiDB-lite"/>
    </source>
</evidence>
<feature type="domain" description="Tudor" evidence="8">
    <location>
        <begin position="563"/>
        <end position="620"/>
    </location>
</feature>
<dbReference type="SMART" id="SM00333">
    <property type="entry name" value="TUDOR"/>
    <property type="match status" value="3"/>
</dbReference>